<sequence>MDDLASIIGAKKVTRIFDVWYKLDVEKEDFDGKAPAKAYVGALRSSFPLSVTTSRLEQREISQKRRCGEVSGMLKEFMAVADQDPDQYGQMRDIVPKAIRKVKNKVLDPTVVKTKGAPKKEGY</sequence>
<dbReference type="EMBL" id="JAAAJA010000252">
    <property type="protein sequence ID" value="KAG0257595.1"/>
    <property type="molecule type" value="Genomic_DNA"/>
</dbReference>
<dbReference type="Proteomes" id="UP000726737">
    <property type="component" value="Unassembled WGS sequence"/>
</dbReference>
<name>A0A9P6U350_9FUNG</name>
<protein>
    <submittedName>
        <fullName evidence="1">Uncharacterized protein</fullName>
    </submittedName>
</protein>
<organism evidence="1 2">
    <name type="scientific">Mortierella polycephala</name>
    <dbReference type="NCBI Taxonomy" id="41804"/>
    <lineage>
        <taxon>Eukaryota</taxon>
        <taxon>Fungi</taxon>
        <taxon>Fungi incertae sedis</taxon>
        <taxon>Mucoromycota</taxon>
        <taxon>Mortierellomycotina</taxon>
        <taxon>Mortierellomycetes</taxon>
        <taxon>Mortierellales</taxon>
        <taxon>Mortierellaceae</taxon>
        <taxon>Mortierella</taxon>
    </lineage>
</organism>
<proteinExistence type="predicted"/>
<evidence type="ECO:0000313" key="2">
    <source>
        <dbReference type="Proteomes" id="UP000726737"/>
    </source>
</evidence>
<accession>A0A9P6U350</accession>
<dbReference type="AlphaFoldDB" id="A0A9P6U350"/>
<evidence type="ECO:0000313" key="1">
    <source>
        <dbReference type="EMBL" id="KAG0257595.1"/>
    </source>
</evidence>
<comment type="caution">
    <text evidence="1">The sequence shown here is derived from an EMBL/GenBank/DDBJ whole genome shotgun (WGS) entry which is preliminary data.</text>
</comment>
<reference evidence="1" key="1">
    <citation type="journal article" date="2020" name="Fungal Divers.">
        <title>Resolving the Mortierellaceae phylogeny through synthesis of multi-gene phylogenetics and phylogenomics.</title>
        <authorList>
            <person name="Vandepol N."/>
            <person name="Liber J."/>
            <person name="Desiro A."/>
            <person name="Na H."/>
            <person name="Kennedy M."/>
            <person name="Barry K."/>
            <person name="Grigoriev I.V."/>
            <person name="Miller A.N."/>
            <person name="O'Donnell K."/>
            <person name="Stajich J.E."/>
            <person name="Bonito G."/>
        </authorList>
    </citation>
    <scope>NUCLEOTIDE SEQUENCE</scope>
    <source>
        <strain evidence="1">KOD948</strain>
    </source>
</reference>
<gene>
    <name evidence="1" type="ORF">BG011_003875</name>
</gene>
<keyword evidence="2" id="KW-1185">Reference proteome</keyword>